<evidence type="ECO:0000256" key="9">
    <source>
        <dbReference type="ARBA" id="ARBA00023268"/>
    </source>
</evidence>
<dbReference type="HOGENOM" id="CLU_006354_7_3_4"/>
<evidence type="ECO:0000259" key="14">
    <source>
        <dbReference type="Pfam" id="PF00905"/>
    </source>
</evidence>
<dbReference type="Gene3D" id="1.10.3810.10">
    <property type="entry name" value="Biosynthetic peptidoglycan transglycosylase-like"/>
    <property type="match status" value="1"/>
</dbReference>
<dbReference type="EMBL" id="ATCF01000022">
    <property type="protein sequence ID" value="EPD98595.1"/>
    <property type="molecule type" value="Genomic_DNA"/>
</dbReference>
<dbReference type="GO" id="GO:0008658">
    <property type="term" value="F:penicillin binding"/>
    <property type="evidence" value="ECO:0007669"/>
    <property type="project" value="InterPro"/>
</dbReference>
<dbReference type="PATRIC" id="fig|1203554.3.peg.1714"/>
<dbReference type="GO" id="GO:0006508">
    <property type="term" value="P:proteolysis"/>
    <property type="evidence" value="ECO:0007669"/>
    <property type="project" value="UniProtKB-KW"/>
</dbReference>
<feature type="compositionally biased region" description="Basic and acidic residues" evidence="12">
    <location>
        <begin position="1"/>
        <end position="10"/>
    </location>
</feature>
<dbReference type="UniPathway" id="UPA00219"/>
<evidence type="ECO:0000256" key="3">
    <source>
        <dbReference type="ARBA" id="ARBA00007739"/>
    </source>
</evidence>
<reference evidence="17 18" key="1">
    <citation type="submission" date="2013-04" db="EMBL/GenBank/DDBJ databases">
        <title>The Genome Sequence of Sutterella wadsworthensis HGA0223.</title>
        <authorList>
            <consortium name="The Broad Institute Genomics Platform"/>
            <person name="Earl A."/>
            <person name="Ward D."/>
            <person name="Feldgarden M."/>
            <person name="Gevers D."/>
            <person name="Schmidt T.M."/>
            <person name="Dover J."/>
            <person name="Dai D."/>
            <person name="Walker B."/>
            <person name="Young S."/>
            <person name="Zeng Q."/>
            <person name="Gargeya S."/>
            <person name="Fitzgerald M."/>
            <person name="Haas B."/>
            <person name="Abouelleil A."/>
            <person name="Allen A.W."/>
            <person name="Alvarado L."/>
            <person name="Arachchi H.M."/>
            <person name="Berlin A.M."/>
            <person name="Chapman S.B."/>
            <person name="Gainer-Dewar J."/>
            <person name="Goldberg J."/>
            <person name="Griggs A."/>
            <person name="Gujja S."/>
            <person name="Hansen M."/>
            <person name="Howarth C."/>
            <person name="Imamovic A."/>
            <person name="Ireland A."/>
            <person name="Larimer J."/>
            <person name="McCowan C."/>
            <person name="Murphy C."/>
            <person name="Pearson M."/>
            <person name="Poon T.W."/>
            <person name="Priest M."/>
            <person name="Roberts A."/>
            <person name="Saif S."/>
            <person name="Shea T."/>
            <person name="Sisk P."/>
            <person name="Sykes S."/>
            <person name="Wortman J."/>
            <person name="Nusbaum C."/>
            <person name="Birren B."/>
        </authorList>
    </citation>
    <scope>NUCLEOTIDE SEQUENCE [LARGE SCALE GENOMIC DNA]</scope>
    <source>
        <strain evidence="17 18">HGA0223</strain>
    </source>
</reference>
<evidence type="ECO:0000256" key="13">
    <source>
        <dbReference type="SAM" id="Phobius"/>
    </source>
</evidence>
<keyword evidence="4" id="KW-0121">Carboxypeptidase</keyword>
<dbReference type="GO" id="GO:0008955">
    <property type="term" value="F:peptidoglycan glycosyltransferase activity"/>
    <property type="evidence" value="ECO:0007669"/>
    <property type="project" value="UniProtKB-EC"/>
</dbReference>
<keyword evidence="6" id="KW-0328">Glycosyltransferase</keyword>
<comment type="caution">
    <text evidence="17">The sequence shown here is derived from an EMBL/GenBank/DDBJ whole genome shotgun (WGS) entry which is preliminary data.</text>
</comment>
<comment type="similarity">
    <text evidence="3">In the N-terminal section; belongs to the glycosyltransferase 51 family.</text>
</comment>
<feature type="transmembrane region" description="Helical" evidence="13">
    <location>
        <begin position="73"/>
        <end position="94"/>
    </location>
</feature>
<comment type="pathway">
    <text evidence="1">Cell wall biogenesis; peptidoglycan biosynthesis.</text>
</comment>
<dbReference type="SUPFAM" id="SSF56601">
    <property type="entry name" value="beta-lactamase/transpeptidase-like"/>
    <property type="match status" value="1"/>
</dbReference>
<sequence>MTDDLSHKPVDASGQLPAAGAANTAPAEQPAAASPQSSAPAESAKSEEATASSPAPQPLEVGRSPAVVFLRRTAYVLLSAAIMTVGLYGGYAVLKNRAASEAAPPLLEGIPFSSVLYSRENVLLRIVPAADGIFRVKTPLESIDPKLVEATIAYEDRNFYKHPGFDLLALIRSAVSTYIGGWRTGASTITMQLARMRLHLQTDTPDGKLRQIWHAMRYEAHYTKRQILEAYLNLAPYGSNVEGAEAAAAVWFHKEASHLTPAEVAALAVIPQNPVKRRPYTQGSTPLDTARLRLARILVEQGVYPPSAAAALRAPLEVFGPEHLPFLAPHYAQTVLNRIVGTPERSEPNADKTAFKAGKLKGTLSLDVQSAMEALVRETIARLSPWGVKNAALSVIDARDRSVLAMVGSANFFDPSIQGEVNAWTAKRSPGSMLKPFTYALALDQGLIHEKTVLIDSPIAVGGWAPDNADGSFRGPLSAEDALVLSRNIPAVDLEKRLSPGLYEFLKRAGVELPHDKNWYGLSLVLGGSEITMADAAKLYAMVAGEGLLRPLRLLEAQASPAEADPLSREAQFVLRRMLASRGESVTIRGTRRELLYKTGTSNGWRDAWTAGMVGPYVIVVWLGDFAGRPNPQLQGAHLAAPLFRAAALRLGSIPALDWPAAVSAQQEAEDKHLKVALEPVCAATGDLDIRLCSRRTNAWILPGRTSVRDSGVFREIWIDKETGLRACGPGLGIERRVWEFWPTHFQKVFLAAGIAKEPPPPYTAQCAERLGVPGGRAPVITSPKAGAAIYSPVGFDAARVLLAAGADPDAAILYWYADGAFLGARRVGKALEWSAPAGTHELAVADDLGRTSTMRLTIRRR</sequence>
<dbReference type="EC" id="2.4.99.28" evidence="10"/>
<feature type="domain" description="Glycosyl transferase family 51" evidence="15">
    <location>
        <begin position="137"/>
        <end position="290"/>
    </location>
</feature>
<comment type="similarity">
    <text evidence="2">In the C-terminal section; belongs to the transpeptidase family.</text>
</comment>
<keyword evidence="18" id="KW-1185">Reference proteome</keyword>
<dbReference type="Pfam" id="PF00912">
    <property type="entry name" value="Transgly"/>
    <property type="match status" value="1"/>
</dbReference>
<dbReference type="Pfam" id="PF06832">
    <property type="entry name" value="BiPBP_C"/>
    <property type="match status" value="1"/>
</dbReference>
<dbReference type="AlphaFoldDB" id="S3BGX8"/>
<dbReference type="InterPro" id="IPR023346">
    <property type="entry name" value="Lysozyme-like_dom_sf"/>
</dbReference>
<evidence type="ECO:0000313" key="18">
    <source>
        <dbReference type="Proteomes" id="UP000014400"/>
    </source>
</evidence>
<keyword evidence="13" id="KW-0812">Transmembrane</keyword>
<protein>
    <recommendedName>
        <fullName evidence="10">peptidoglycan glycosyltransferase</fullName>
        <ecNumber evidence="10">2.4.99.28</ecNumber>
    </recommendedName>
</protein>
<dbReference type="eggNOG" id="COG4953">
    <property type="taxonomic scope" value="Bacteria"/>
</dbReference>
<feature type="compositionally biased region" description="Low complexity" evidence="12">
    <location>
        <begin position="17"/>
        <end position="54"/>
    </location>
</feature>
<evidence type="ECO:0000256" key="11">
    <source>
        <dbReference type="ARBA" id="ARBA00049902"/>
    </source>
</evidence>
<dbReference type="InterPro" id="IPR012338">
    <property type="entry name" value="Beta-lactam/transpept-like"/>
</dbReference>
<dbReference type="InterPro" id="IPR009647">
    <property type="entry name" value="PBP_C"/>
</dbReference>
<feature type="domain" description="Penicillin-binding protein transpeptidase" evidence="14">
    <location>
        <begin position="394"/>
        <end position="614"/>
    </location>
</feature>
<dbReference type="InterPro" id="IPR001460">
    <property type="entry name" value="PCN-bd_Tpept"/>
</dbReference>
<keyword evidence="13" id="KW-0472">Membrane</keyword>
<comment type="catalytic activity">
    <reaction evidence="11">
        <text>[GlcNAc-(1-&gt;4)-Mur2Ac(oyl-L-Ala-gamma-D-Glu-L-Lys-D-Ala-D-Ala)](n)-di-trans,octa-cis-undecaprenyl diphosphate + beta-D-GlcNAc-(1-&gt;4)-Mur2Ac(oyl-L-Ala-gamma-D-Glu-L-Lys-D-Ala-D-Ala)-di-trans,octa-cis-undecaprenyl diphosphate = [GlcNAc-(1-&gt;4)-Mur2Ac(oyl-L-Ala-gamma-D-Glu-L-Lys-D-Ala-D-Ala)](n+1)-di-trans,octa-cis-undecaprenyl diphosphate + di-trans,octa-cis-undecaprenyl diphosphate + H(+)</text>
        <dbReference type="Rhea" id="RHEA:23708"/>
        <dbReference type="Rhea" id="RHEA-COMP:9602"/>
        <dbReference type="Rhea" id="RHEA-COMP:9603"/>
        <dbReference type="ChEBI" id="CHEBI:15378"/>
        <dbReference type="ChEBI" id="CHEBI:58405"/>
        <dbReference type="ChEBI" id="CHEBI:60033"/>
        <dbReference type="ChEBI" id="CHEBI:78435"/>
        <dbReference type="EC" id="2.4.99.28"/>
    </reaction>
</comment>
<dbReference type="InterPro" id="IPR050396">
    <property type="entry name" value="Glycosyltr_51/Transpeptidase"/>
</dbReference>
<evidence type="ECO:0000259" key="15">
    <source>
        <dbReference type="Pfam" id="PF00912"/>
    </source>
</evidence>
<keyword evidence="7" id="KW-0808">Transferase</keyword>
<accession>S3BGX8</accession>
<dbReference type="Gene3D" id="3.40.710.10">
    <property type="entry name" value="DD-peptidase/beta-lactamase superfamily"/>
    <property type="match status" value="1"/>
</dbReference>
<proteinExistence type="inferred from homology"/>
<dbReference type="Pfam" id="PF00905">
    <property type="entry name" value="Transpeptidase"/>
    <property type="match status" value="1"/>
</dbReference>
<dbReference type="InterPro" id="IPR011815">
    <property type="entry name" value="PBP_1c"/>
</dbReference>
<dbReference type="InterPro" id="IPR001264">
    <property type="entry name" value="Glyco_trans_51"/>
</dbReference>
<keyword evidence="8" id="KW-0378">Hydrolase</keyword>
<evidence type="ECO:0000256" key="2">
    <source>
        <dbReference type="ARBA" id="ARBA00007090"/>
    </source>
</evidence>
<dbReference type="Proteomes" id="UP000014400">
    <property type="component" value="Unassembled WGS sequence"/>
</dbReference>
<name>S3BGX8_9BURK</name>
<feature type="region of interest" description="Disordered" evidence="12">
    <location>
        <begin position="1"/>
        <end position="58"/>
    </location>
</feature>
<dbReference type="PANTHER" id="PTHR32282:SF15">
    <property type="entry name" value="PENICILLIN-BINDING PROTEIN 1C"/>
    <property type="match status" value="1"/>
</dbReference>
<evidence type="ECO:0000256" key="1">
    <source>
        <dbReference type="ARBA" id="ARBA00004752"/>
    </source>
</evidence>
<dbReference type="STRING" id="1203554.HMPREF1476_01634"/>
<dbReference type="InterPro" id="IPR036950">
    <property type="entry name" value="PBP_transglycosylase"/>
</dbReference>
<dbReference type="RefSeq" id="WP_016474821.1">
    <property type="nucleotide sequence ID" value="NZ_KE150480.1"/>
</dbReference>
<dbReference type="GO" id="GO:0004180">
    <property type="term" value="F:carboxypeptidase activity"/>
    <property type="evidence" value="ECO:0007669"/>
    <property type="project" value="UniProtKB-KW"/>
</dbReference>
<dbReference type="SUPFAM" id="SSF53955">
    <property type="entry name" value="Lysozyme-like"/>
    <property type="match status" value="1"/>
</dbReference>
<evidence type="ECO:0000256" key="8">
    <source>
        <dbReference type="ARBA" id="ARBA00022801"/>
    </source>
</evidence>
<dbReference type="GO" id="GO:0009252">
    <property type="term" value="P:peptidoglycan biosynthetic process"/>
    <property type="evidence" value="ECO:0007669"/>
    <property type="project" value="UniProtKB-UniPathway"/>
</dbReference>
<evidence type="ECO:0000256" key="4">
    <source>
        <dbReference type="ARBA" id="ARBA00022645"/>
    </source>
</evidence>
<dbReference type="PANTHER" id="PTHR32282">
    <property type="entry name" value="BINDING PROTEIN TRANSPEPTIDASE, PUTATIVE-RELATED"/>
    <property type="match status" value="1"/>
</dbReference>
<evidence type="ECO:0000256" key="5">
    <source>
        <dbReference type="ARBA" id="ARBA00022670"/>
    </source>
</evidence>
<dbReference type="GO" id="GO:0030288">
    <property type="term" value="C:outer membrane-bounded periplasmic space"/>
    <property type="evidence" value="ECO:0007669"/>
    <property type="project" value="TreeGrafter"/>
</dbReference>
<keyword evidence="13" id="KW-1133">Transmembrane helix</keyword>
<evidence type="ECO:0000259" key="16">
    <source>
        <dbReference type="Pfam" id="PF06832"/>
    </source>
</evidence>
<dbReference type="NCBIfam" id="TIGR02073">
    <property type="entry name" value="PBP_1c"/>
    <property type="match status" value="1"/>
</dbReference>
<evidence type="ECO:0000256" key="12">
    <source>
        <dbReference type="SAM" id="MobiDB-lite"/>
    </source>
</evidence>
<evidence type="ECO:0000313" key="17">
    <source>
        <dbReference type="EMBL" id="EPD98595.1"/>
    </source>
</evidence>
<evidence type="ECO:0000256" key="6">
    <source>
        <dbReference type="ARBA" id="ARBA00022676"/>
    </source>
</evidence>
<feature type="domain" description="Penicillin-binding C-terminal" evidence="16">
    <location>
        <begin position="775"/>
        <end position="856"/>
    </location>
</feature>
<evidence type="ECO:0000256" key="10">
    <source>
        <dbReference type="ARBA" id="ARBA00044770"/>
    </source>
</evidence>
<keyword evidence="9" id="KW-0511">Multifunctional enzyme</keyword>
<organism evidence="17 18">
    <name type="scientific">Sutterella wadsworthensis HGA0223</name>
    <dbReference type="NCBI Taxonomy" id="1203554"/>
    <lineage>
        <taxon>Bacteria</taxon>
        <taxon>Pseudomonadati</taxon>
        <taxon>Pseudomonadota</taxon>
        <taxon>Betaproteobacteria</taxon>
        <taxon>Burkholderiales</taxon>
        <taxon>Sutterellaceae</taxon>
        <taxon>Sutterella</taxon>
    </lineage>
</organism>
<evidence type="ECO:0000256" key="7">
    <source>
        <dbReference type="ARBA" id="ARBA00022679"/>
    </source>
</evidence>
<keyword evidence="5" id="KW-0645">Protease</keyword>
<gene>
    <name evidence="17" type="ORF">HMPREF1476_01634</name>
</gene>